<gene>
    <name evidence="2" type="ORF">METZ01_LOCUS382802</name>
</gene>
<dbReference type="PANTHER" id="PTHR21256">
    <property type="entry name" value="HISTIDINOL DEHYDROGENASE HDH"/>
    <property type="match status" value="1"/>
</dbReference>
<evidence type="ECO:0000313" key="2">
    <source>
        <dbReference type="EMBL" id="SVD29948.1"/>
    </source>
</evidence>
<proteinExistence type="predicted"/>
<evidence type="ECO:0008006" key="3">
    <source>
        <dbReference type="Google" id="ProtNLM"/>
    </source>
</evidence>
<reference evidence="2" key="1">
    <citation type="submission" date="2018-05" db="EMBL/GenBank/DDBJ databases">
        <authorList>
            <person name="Lanie J.A."/>
            <person name="Ng W.-L."/>
            <person name="Kazmierczak K.M."/>
            <person name="Andrzejewski T.M."/>
            <person name="Davidsen T.M."/>
            <person name="Wayne K.J."/>
            <person name="Tettelin H."/>
            <person name="Glass J.I."/>
            <person name="Rusch D."/>
            <person name="Podicherti R."/>
            <person name="Tsui H.-C.T."/>
            <person name="Winkler M.E."/>
        </authorList>
    </citation>
    <scope>NUCLEOTIDE SEQUENCE</scope>
</reference>
<keyword evidence="1" id="KW-0560">Oxidoreductase</keyword>
<dbReference type="Pfam" id="PF00815">
    <property type="entry name" value="Histidinol_dh"/>
    <property type="match status" value="1"/>
</dbReference>
<sequence>MINVLDCKKSNYLSRLKSILEKRRSGNKINSDIAIKIVKDVKKNKQKALLKYEKKFSKNKQVKISKNELSNSIKQLDPKVKNAIDFAYNRILKFHKNQKVKNFKFK</sequence>
<dbReference type="GO" id="GO:0051287">
    <property type="term" value="F:NAD binding"/>
    <property type="evidence" value="ECO:0007669"/>
    <property type="project" value="InterPro"/>
</dbReference>
<organism evidence="2">
    <name type="scientific">marine metagenome</name>
    <dbReference type="NCBI Taxonomy" id="408172"/>
    <lineage>
        <taxon>unclassified sequences</taxon>
        <taxon>metagenomes</taxon>
        <taxon>ecological metagenomes</taxon>
    </lineage>
</organism>
<feature type="non-terminal residue" evidence="2">
    <location>
        <position position="106"/>
    </location>
</feature>
<dbReference type="GO" id="GO:0005737">
    <property type="term" value="C:cytoplasm"/>
    <property type="evidence" value="ECO:0007669"/>
    <property type="project" value="TreeGrafter"/>
</dbReference>
<protein>
    <recommendedName>
        <fullName evidence="3">Histidinol dehydrogenase</fullName>
    </recommendedName>
</protein>
<accession>A0A382U8E4</accession>
<dbReference type="Gene3D" id="3.40.50.1980">
    <property type="entry name" value="Nitrogenase molybdenum iron protein domain"/>
    <property type="match status" value="1"/>
</dbReference>
<dbReference type="GO" id="GO:0046872">
    <property type="term" value="F:metal ion binding"/>
    <property type="evidence" value="ECO:0007669"/>
    <property type="project" value="InterPro"/>
</dbReference>
<dbReference type="AlphaFoldDB" id="A0A382U8E4"/>
<dbReference type="GO" id="GO:0000105">
    <property type="term" value="P:L-histidine biosynthetic process"/>
    <property type="evidence" value="ECO:0007669"/>
    <property type="project" value="TreeGrafter"/>
</dbReference>
<dbReference type="EMBL" id="UINC01141918">
    <property type="protein sequence ID" value="SVD29948.1"/>
    <property type="molecule type" value="Genomic_DNA"/>
</dbReference>
<dbReference type="GO" id="GO:0004399">
    <property type="term" value="F:histidinol dehydrogenase activity"/>
    <property type="evidence" value="ECO:0007669"/>
    <property type="project" value="TreeGrafter"/>
</dbReference>
<dbReference type="InterPro" id="IPR012131">
    <property type="entry name" value="Hstdl_DH"/>
</dbReference>
<name>A0A382U8E4_9ZZZZ</name>
<dbReference type="PANTHER" id="PTHR21256:SF2">
    <property type="entry name" value="HISTIDINE BIOSYNTHESIS TRIFUNCTIONAL PROTEIN"/>
    <property type="match status" value="1"/>
</dbReference>
<evidence type="ECO:0000256" key="1">
    <source>
        <dbReference type="ARBA" id="ARBA00023002"/>
    </source>
</evidence>